<dbReference type="EMBL" id="BMAV01016938">
    <property type="protein sequence ID" value="GFY68228.1"/>
    <property type="molecule type" value="Genomic_DNA"/>
</dbReference>
<accession>A0A8X6Y9L2</accession>
<organism evidence="1 2">
    <name type="scientific">Trichonephila inaurata madagascariensis</name>
    <dbReference type="NCBI Taxonomy" id="2747483"/>
    <lineage>
        <taxon>Eukaryota</taxon>
        <taxon>Metazoa</taxon>
        <taxon>Ecdysozoa</taxon>
        <taxon>Arthropoda</taxon>
        <taxon>Chelicerata</taxon>
        <taxon>Arachnida</taxon>
        <taxon>Araneae</taxon>
        <taxon>Araneomorphae</taxon>
        <taxon>Entelegynae</taxon>
        <taxon>Araneoidea</taxon>
        <taxon>Nephilidae</taxon>
        <taxon>Trichonephila</taxon>
        <taxon>Trichonephila inaurata</taxon>
    </lineage>
</organism>
<evidence type="ECO:0000313" key="2">
    <source>
        <dbReference type="Proteomes" id="UP000886998"/>
    </source>
</evidence>
<sequence length="132" mass="14902">ERSDSKKDCEESVFAKFVFLWKAASDVYDCTLDTNLKGFANAMARSEWKSALAPPVKEFIEIVNCYAQTGVLDGTVSINDGPEYEMYLFGEKVRNLAFSCPQMCLPLDFYTVTLTEDSLKLPIQRNERTTAC</sequence>
<protein>
    <submittedName>
        <fullName evidence="1">Putative phosphoenolpyruvate synthase</fullName>
    </submittedName>
</protein>
<reference evidence="1" key="1">
    <citation type="submission" date="2020-08" db="EMBL/GenBank/DDBJ databases">
        <title>Multicomponent nature underlies the extraordinary mechanical properties of spider dragline silk.</title>
        <authorList>
            <person name="Kono N."/>
            <person name="Nakamura H."/>
            <person name="Mori M."/>
            <person name="Yoshida Y."/>
            <person name="Ohtoshi R."/>
            <person name="Malay A.D."/>
            <person name="Moran D.A.P."/>
            <person name="Tomita M."/>
            <person name="Numata K."/>
            <person name="Arakawa K."/>
        </authorList>
    </citation>
    <scope>NUCLEOTIDE SEQUENCE</scope>
</reference>
<dbReference type="OrthoDB" id="6123450at2759"/>
<keyword evidence="2" id="KW-1185">Reference proteome</keyword>
<evidence type="ECO:0000313" key="1">
    <source>
        <dbReference type="EMBL" id="GFY68228.1"/>
    </source>
</evidence>
<name>A0A8X6Y9L2_9ARAC</name>
<dbReference type="AlphaFoldDB" id="A0A8X6Y9L2"/>
<gene>
    <name evidence="1" type="primary">ppsA_7</name>
    <name evidence="1" type="ORF">TNIN_278661</name>
</gene>
<feature type="non-terminal residue" evidence="1">
    <location>
        <position position="132"/>
    </location>
</feature>
<proteinExistence type="predicted"/>
<comment type="caution">
    <text evidence="1">The sequence shown here is derived from an EMBL/GenBank/DDBJ whole genome shotgun (WGS) entry which is preliminary data.</text>
</comment>
<dbReference type="Proteomes" id="UP000886998">
    <property type="component" value="Unassembled WGS sequence"/>
</dbReference>